<feature type="transmembrane region" description="Helical" evidence="6">
    <location>
        <begin position="112"/>
        <end position="136"/>
    </location>
</feature>
<evidence type="ECO:0000256" key="2">
    <source>
        <dbReference type="ARBA" id="ARBA00022448"/>
    </source>
</evidence>
<dbReference type="GO" id="GO:0008643">
    <property type="term" value="P:carbohydrate transport"/>
    <property type="evidence" value="ECO:0007669"/>
    <property type="project" value="InterPro"/>
</dbReference>
<keyword evidence="5 6" id="KW-0472">Membrane</keyword>
<evidence type="ECO:0000256" key="5">
    <source>
        <dbReference type="ARBA" id="ARBA00023136"/>
    </source>
</evidence>
<dbReference type="RefSeq" id="WP_212690805.1">
    <property type="nucleotide sequence ID" value="NZ_CP058561.1"/>
</dbReference>
<dbReference type="PANTHER" id="PTHR11328">
    <property type="entry name" value="MAJOR FACILITATOR SUPERFAMILY DOMAIN-CONTAINING PROTEIN"/>
    <property type="match status" value="1"/>
</dbReference>
<dbReference type="PANTHER" id="PTHR11328:SF24">
    <property type="entry name" value="MAJOR FACILITATOR SUPERFAMILY (MFS) PROFILE DOMAIN-CONTAINING PROTEIN"/>
    <property type="match status" value="1"/>
</dbReference>
<dbReference type="Gene3D" id="1.20.1250.20">
    <property type="entry name" value="MFS general substrate transporter like domains"/>
    <property type="match status" value="2"/>
</dbReference>
<feature type="transmembrane region" description="Helical" evidence="6">
    <location>
        <begin position="360"/>
        <end position="388"/>
    </location>
</feature>
<evidence type="ECO:0000256" key="1">
    <source>
        <dbReference type="ARBA" id="ARBA00004651"/>
    </source>
</evidence>
<gene>
    <name evidence="8" type="ORF">HYG85_17785</name>
</gene>
<evidence type="ECO:0000256" key="4">
    <source>
        <dbReference type="ARBA" id="ARBA00022989"/>
    </source>
</evidence>
<evidence type="ECO:0000259" key="7">
    <source>
        <dbReference type="PROSITE" id="PS50850"/>
    </source>
</evidence>
<feature type="transmembrane region" description="Helical" evidence="6">
    <location>
        <begin position="319"/>
        <end position="339"/>
    </location>
</feature>
<dbReference type="PROSITE" id="PS50850">
    <property type="entry name" value="MFS"/>
    <property type="match status" value="1"/>
</dbReference>
<organism evidence="8 9">
    <name type="scientific">Vallitalea guaymasensis</name>
    <dbReference type="NCBI Taxonomy" id="1185412"/>
    <lineage>
        <taxon>Bacteria</taxon>
        <taxon>Bacillati</taxon>
        <taxon>Bacillota</taxon>
        <taxon>Clostridia</taxon>
        <taxon>Lachnospirales</taxon>
        <taxon>Vallitaleaceae</taxon>
        <taxon>Vallitalea</taxon>
    </lineage>
</organism>
<name>A0A8J8MDH7_9FIRM</name>
<evidence type="ECO:0000313" key="8">
    <source>
        <dbReference type="EMBL" id="QUH30665.1"/>
    </source>
</evidence>
<dbReference type="InterPro" id="IPR039672">
    <property type="entry name" value="MFS_2"/>
</dbReference>
<dbReference type="Pfam" id="PF13347">
    <property type="entry name" value="MFS_2"/>
    <property type="match status" value="1"/>
</dbReference>
<keyword evidence="9" id="KW-1185">Reference proteome</keyword>
<reference evidence="8 9" key="1">
    <citation type="submission" date="2020-07" db="EMBL/GenBank/DDBJ databases">
        <title>Vallitalea guaymasensis genome.</title>
        <authorList>
            <person name="Postec A."/>
        </authorList>
    </citation>
    <scope>NUCLEOTIDE SEQUENCE [LARGE SCALE GENOMIC DNA]</scope>
    <source>
        <strain evidence="8 9">Ra1766G1</strain>
    </source>
</reference>
<dbReference type="GO" id="GO:0005886">
    <property type="term" value="C:plasma membrane"/>
    <property type="evidence" value="ECO:0007669"/>
    <property type="project" value="UniProtKB-SubCell"/>
</dbReference>
<feature type="transmembrane region" description="Helical" evidence="6">
    <location>
        <begin position="180"/>
        <end position="199"/>
    </location>
</feature>
<feature type="domain" description="Major facilitator superfamily (MFS) profile" evidence="7">
    <location>
        <begin position="1"/>
        <end position="205"/>
    </location>
</feature>
<protein>
    <submittedName>
        <fullName evidence="8">MFS transporter</fullName>
    </submittedName>
</protein>
<dbReference type="InterPro" id="IPR020846">
    <property type="entry name" value="MFS_dom"/>
</dbReference>
<dbReference type="InterPro" id="IPR036259">
    <property type="entry name" value="MFS_trans_sf"/>
</dbReference>
<evidence type="ECO:0000256" key="6">
    <source>
        <dbReference type="SAM" id="Phobius"/>
    </source>
</evidence>
<dbReference type="AlphaFoldDB" id="A0A8J8MDH7"/>
<comment type="subcellular location">
    <subcellularLocation>
        <location evidence="1">Cell membrane</location>
        <topology evidence="1">Multi-pass membrane protein</topology>
    </subcellularLocation>
</comment>
<feature type="transmembrane region" description="Helical" evidence="6">
    <location>
        <begin position="400"/>
        <end position="423"/>
    </location>
</feature>
<feature type="transmembrane region" description="Helical" evidence="6">
    <location>
        <begin position="295"/>
        <end position="313"/>
    </location>
</feature>
<accession>A0A8J8MDH7</accession>
<feature type="transmembrane region" description="Helical" evidence="6">
    <location>
        <begin position="83"/>
        <end position="100"/>
    </location>
</feature>
<feature type="transmembrane region" description="Helical" evidence="6">
    <location>
        <begin position="265"/>
        <end position="283"/>
    </location>
</feature>
<feature type="transmembrane region" description="Helical" evidence="6">
    <location>
        <begin position="21"/>
        <end position="38"/>
    </location>
</feature>
<dbReference type="GO" id="GO:0015293">
    <property type="term" value="F:symporter activity"/>
    <property type="evidence" value="ECO:0007669"/>
    <property type="project" value="InterPro"/>
</dbReference>
<dbReference type="KEGG" id="vgu:HYG85_17785"/>
<keyword evidence="2" id="KW-0813">Transport</keyword>
<feature type="transmembrane region" description="Helical" evidence="6">
    <location>
        <begin position="227"/>
        <end position="253"/>
    </location>
</feature>
<feature type="transmembrane region" description="Helical" evidence="6">
    <location>
        <begin position="44"/>
        <end position="62"/>
    </location>
</feature>
<feature type="transmembrane region" description="Helical" evidence="6">
    <location>
        <begin position="157"/>
        <end position="174"/>
    </location>
</feature>
<keyword evidence="4 6" id="KW-1133">Transmembrane helix</keyword>
<dbReference type="SUPFAM" id="SSF103473">
    <property type="entry name" value="MFS general substrate transporter"/>
    <property type="match status" value="1"/>
</dbReference>
<dbReference type="EMBL" id="CP058561">
    <property type="protein sequence ID" value="QUH30665.1"/>
    <property type="molecule type" value="Genomic_DNA"/>
</dbReference>
<dbReference type="Proteomes" id="UP000677305">
    <property type="component" value="Chromosome"/>
</dbReference>
<keyword evidence="3 6" id="KW-0812">Transmembrane</keyword>
<proteinExistence type="predicted"/>
<evidence type="ECO:0000256" key="3">
    <source>
        <dbReference type="ARBA" id="ARBA00022692"/>
    </source>
</evidence>
<sequence length="430" mass="47886">MNESQDNKRKVSTLRYSLGMLGLQIPSQAFTVFLMYYYVDTLNLAVGLAAIGRGIFSVWDAVDNILFGYLSDNTRTKWGRRKPWLIGALPFYIIFFILVFSTPSSFMEGNRLFWYFTIIIFLYETFATILWGNYGALFPELFRKNSLRAKASGLKQIFGIIGTIIGMAVTPILYKNLGFTMMAVVYGIIGTVILLYSILGSHEDKSLIDTPKIPFVKAFKETLSNKLFWIYSIAYTFIQFVFGLLIAALPFYAKYSLGLDSDKTSLMMASIFVVAIPAVLIWTKLVKKVGASKTWLIGVAVIGITVIPLGFSYNFTTGIISGMLLGIGYCSVLISGEVITSEIIDKDAEKTGSRREAIYLSVYGFIIRISGVFQSVAFALIGVLYGYVNGDNPGPNPAGAFRFLMSVIPFISLVIAFFIGVLYRKEQKKL</sequence>
<evidence type="ECO:0000313" key="9">
    <source>
        <dbReference type="Proteomes" id="UP000677305"/>
    </source>
</evidence>